<dbReference type="Gene3D" id="3.20.20.10">
    <property type="entry name" value="Alanine racemase"/>
    <property type="match status" value="1"/>
</dbReference>
<feature type="domain" description="Orn/DAP/Arg decarboxylase 2 C-terminal" evidence="5">
    <location>
        <begin position="29"/>
        <end position="367"/>
    </location>
</feature>
<feature type="domain" description="Orn/DAP/Arg decarboxylase 2 N-terminal" evidence="6">
    <location>
        <begin position="35"/>
        <end position="278"/>
    </location>
</feature>
<dbReference type="InterPro" id="IPR000183">
    <property type="entry name" value="Orn/DAP/Arg_de-COase"/>
</dbReference>
<dbReference type="SUPFAM" id="SSF51419">
    <property type="entry name" value="PLP-binding barrel"/>
    <property type="match status" value="1"/>
</dbReference>
<dbReference type="Pfam" id="PF02784">
    <property type="entry name" value="Orn_Arg_deC_N"/>
    <property type="match status" value="1"/>
</dbReference>
<evidence type="ECO:0000259" key="5">
    <source>
        <dbReference type="Pfam" id="PF00278"/>
    </source>
</evidence>
<dbReference type="NCBIfam" id="TIGR01048">
    <property type="entry name" value="lysA"/>
    <property type="match status" value="1"/>
</dbReference>
<sequence>MGFKEVNSSLCVEGVPLSDIAKDYGTPTYVYSTESLKKNFNAYFSSVRERDKVCFSVKSNSNIHILELMKNLGSGFDVVSGGELKKCLIVGAKPESIVFSGVGKSLDDIELALENNIYSINVESEKELERIITLARANGKKANCSIRINPDIFLKSHKYIRTGHKASKFGLSKTSTLKAIERALNSGQINLIGLASHIGSQIRNKALVFKNLNNLIEIFCELKDRGISLEMIDIGGGLPIPYNKNDPKIQVSGLLKEVISKVSELDINLVFEPGRSISGNAGILLTRVEYLKKTSTRNFAILDAGMNDFLRPSLYDAWHNISNIEASKELAANYYLVGPVCESADTLGEERLLSLDEDSILAIHDSGAYGHVMSSNYNSRTRPSEVLVEDCEIKLIRRRESFEDLISQETNL</sequence>
<evidence type="ECO:0000259" key="6">
    <source>
        <dbReference type="Pfam" id="PF02784"/>
    </source>
</evidence>
<evidence type="ECO:0000256" key="3">
    <source>
        <dbReference type="ARBA" id="ARBA00022898"/>
    </source>
</evidence>
<dbReference type="HAMAP" id="MF_02120">
    <property type="entry name" value="LysA"/>
    <property type="match status" value="1"/>
</dbReference>
<dbReference type="InterPro" id="IPR022657">
    <property type="entry name" value="De-COase2_CS"/>
</dbReference>
<evidence type="ECO:0000256" key="2">
    <source>
        <dbReference type="ARBA" id="ARBA00022793"/>
    </source>
</evidence>
<accession>A0A381W8B4</accession>
<organism evidence="7">
    <name type="scientific">marine metagenome</name>
    <dbReference type="NCBI Taxonomy" id="408172"/>
    <lineage>
        <taxon>unclassified sequences</taxon>
        <taxon>metagenomes</taxon>
        <taxon>ecological metagenomes</taxon>
    </lineage>
</organism>
<dbReference type="PROSITE" id="PS00879">
    <property type="entry name" value="ODR_DC_2_2"/>
    <property type="match status" value="1"/>
</dbReference>
<evidence type="ECO:0008006" key="8">
    <source>
        <dbReference type="Google" id="ProtNLM"/>
    </source>
</evidence>
<evidence type="ECO:0000256" key="4">
    <source>
        <dbReference type="ARBA" id="ARBA00023239"/>
    </source>
</evidence>
<dbReference type="Pfam" id="PF00278">
    <property type="entry name" value="Orn_DAP_Arg_deC"/>
    <property type="match status" value="1"/>
</dbReference>
<comment type="cofactor">
    <cofactor evidence="1">
        <name>pyridoxal 5'-phosphate</name>
        <dbReference type="ChEBI" id="CHEBI:597326"/>
    </cofactor>
</comment>
<keyword evidence="3" id="KW-0663">Pyridoxal phosphate</keyword>
<keyword evidence="4" id="KW-0456">Lyase</keyword>
<dbReference type="InterPro" id="IPR029066">
    <property type="entry name" value="PLP-binding_barrel"/>
</dbReference>
<dbReference type="EMBL" id="UINC01011017">
    <property type="protein sequence ID" value="SVA48789.1"/>
    <property type="molecule type" value="Genomic_DNA"/>
</dbReference>
<dbReference type="SUPFAM" id="SSF50621">
    <property type="entry name" value="Alanine racemase C-terminal domain-like"/>
    <property type="match status" value="1"/>
</dbReference>
<dbReference type="PRINTS" id="PR01179">
    <property type="entry name" value="ODADCRBXLASE"/>
</dbReference>
<dbReference type="PRINTS" id="PR01181">
    <property type="entry name" value="DAPDCRBXLASE"/>
</dbReference>
<dbReference type="InterPro" id="IPR002986">
    <property type="entry name" value="DAP_deCOOHase_LysA"/>
</dbReference>
<dbReference type="InterPro" id="IPR009006">
    <property type="entry name" value="Ala_racemase/Decarboxylase_C"/>
</dbReference>
<dbReference type="Gene3D" id="2.40.37.10">
    <property type="entry name" value="Lyase, Ornithine Decarboxylase, Chain A, domain 1"/>
    <property type="match status" value="1"/>
</dbReference>
<proteinExistence type="inferred from homology"/>
<dbReference type="AlphaFoldDB" id="A0A381W8B4"/>
<dbReference type="CDD" id="cd06828">
    <property type="entry name" value="PLPDE_III_DapDC"/>
    <property type="match status" value="1"/>
</dbReference>
<reference evidence="7" key="1">
    <citation type="submission" date="2018-05" db="EMBL/GenBank/DDBJ databases">
        <authorList>
            <person name="Lanie J.A."/>
            <person name="Ng W.-L."/>
            <person name="Kazmierczak K.M."/>
            <person name="Andrzejewski T.M."/>
            <person name="Davidsen T.M."/>
            <person name="Wayne K.J."/>
            <person name="Tettelin H."/>
            <person name="Glass J.I."/>
            <person name="Rusch D."/>
            <person name="Podicherti R."/>
            <person name="Tsui H.-C.T."/>
            <person name="Winkler M.E."/>
        </authorList>
    </citation>
    <scope>NUCLEOTIDE SEQUENCE</scope>
</reference>
<dbReference type="GO" id="GO:0009089">
    <property type="term" value="P:lysine biosynthetic process via diaminopimelate"/>
    <property type="evidence" value="ECO:0007669"/>
    <property type="project" value="InterPro"/>
</dbReference>
<evidence type="ECO:0000313" key="7">
    <source>
        <dbReference type="EMBL" id="SVA48789.1"/>
    </source>
</evidence>
<protein>
    <recommendedName>
        <fullName evidence="8">Diaminopimelate decarboxylase</fullName>
    </recommendedName>
</protein>
<dbReference type="InterPro" id="IPR022644">
    <property type="entry name" value="De-COase2_N"/>
</dbReference>
<dbReference type="PANTHER" id="PTHR43727:SF2">
    <property type="entry name" value="GROUP IV DECARBOXYLASE"/>
    <property type="match status" value="1"/>
</dbReference>
<name>A0A381W8B4_9ZZZZ</name>
<dbReference type="InterPro" id="IPR022643">
    <property type="entry name" value="De-COase2_C"/>
</dbReference>
<dbReference type="FunFam" id="3.20.20.10:FF:000003">
    <property type="entry name" value="Diaminopimelate decarboxylase"/>
    <property type="match status" value="1"/>
</dbReference>
<keyword evidence="2" id="KW-0210">Decarboxylase</keyword>
<dbReference type="GO" id="GO:0008836">
    <property type="term" value="F:diaminopimelate decarboxylase activity"/>
    <property type="evidence" value="ECO:0007669"/>
    <property type="project" value="InterPro"/>
</dbReference>
<evidence type="ECO:0000256" key="1">
    <source>
        <dbReference type="ARBA" id="ARBA00001933"/>
    </source>
</evidence>
<gene>
    <name evidence="7" type="ORF">METZ01_LOCUS101643</name>
</gene>
<dbReference type="PANTHER" id="PTHR43727">
    <property type="entry name" value="DIAMINOPIMELATE DECARBOXYLASE"/>
    <property type="match status" value="1"/>
</dbReference>